<name>A0A7S2GH90_9STRA</name>
<protein>
    <submittedName>
        <fullName evidence="2">Uncharacterized protein</fullName>
    </submittedName>
</protein>
<organism evidence="2">
    <name type="scientific">Octactis speculum</name>
    <dbReference type="NCBI Taxonomy" id="3111310"/>
    <lineage>
        <taxon>Eukaryota</taxon>
        <taxon>Sar</taxon>
        <taxon>Stramenopiles</taxon>
        <taxon>Ochrophyta</taxon>
        <taxon>Dictyochophyceae</taxon>
        <taxon>Dictyochales</taxon>
        <taxon>Dictyochaceae</taxon>
        <taxon>Octactis</taxon>
    </lineage>
</organism>
<proteinExistence type="predicted"/>
<accession>A0A7S2GH90</accession>
<evidence type="ECO:0000313" key="2">
    <source>
        <dbReference type="EMBL" id="CAD9453610.1"/>
    </source>
</evidence>
<gene>
    <name evidence="2" type="ORF">DSPE1174_LOCUS22117</name>
</gene>
<feature type="compositionally biased region" description="Basic and acidic residues" evidence="1">
    <location>
        <begin position="50"/>
        <end position="62"/>
    </location>
</feature>
<feature type="region of interest" description="Disordered" evidence="1">
    <location>
        <begin position="50"/>
        <end position="82"/>
    </location>
</feature>
<dbReference type="AlphaFoldDB" id="A0A7S2GH90"/>
<sequence length="214" mass="23974">MLGASELEERDVRMHKVNESLRQKEINIESMRSFLTTQSELFTVSAHVSTRKEKNKEKEKEVMTSQAAAASLDPSSSSSSLTKIQITDDGNIRQSDEFTPTYEWGPIGAHQSVPEGLEIVLGMDGTRTRSGRIPPVWRLQLWVDQAHRFVRVDVNRESRLSTITAEAGRVLGVNPSRVRVSCPAGDSSPLDPQATAEELHLFERRRSLRMSLDS</sequence>
<feature type="compositionally biased region" description="Low complexity" evidence="1">
    <location>
        <begin position="65"/>
        <end position="80"/>
    </location>
</feature>
<dbReference type="EMBL" id="HBGS01042885">
    <property type="protein sequence ID" value="CAD9453610.1"/>
    <property type="molecule type" value="Transcribed_RNA"/>
</dbReference>
<evidence type="ECO:0000256" key="1">
    <source>
        <dbReference type="SAM" id="MobiDB-lite"/>
    </source>
</evidence>
<reference evidence="2" key="1">
    <citation type="submission" date="2021-01" db="EMBL/GenBank/DDBJ databases">
        <authorList>
            <person name="Corre E."/>
            <person name="Pelletier E."/>
            <person name="Niang G."/>
            <person name="Scheremetjew M."/>
            <person name="Finn R."/>
            <person name="Kale V."/>
            <person name="Holt S."/>
            <person name="Cochrane G."/>
            <person name="Meng A."/>
            <person name="Brown T."/>
            <person name="Cohen L."/>
        </authorList>
    </citation>
    <scope>NUCLEOTIDE SEQUENCE</scope>
    <source>
        <strain evidence="2">CCMP1381</strain>
    </source>
</reference>